<dbReference type="PANTHER" id="PTHR43022">
    <property type="entry name" value="PROTEIN SMF"/>
    <property type="match status" value="1"/>
</dbReference>
<dbReference type="OrthoDB" id="9785707at2"/>
<gene>
    <name evidence="4" type="ORF">SAMN06295960_0606</name>
</gene>
<dbReference type="GO" id="GO:0009294">
    <property type="term" value="P:DNA-mediated transformation"/>
    <property type="evidence" value="ECO:0007669"/>
    <property type="project" value="InterPro"/>
</dbReference>
<proteinExistence type="inferred from homology"/>
<dbReference type="Gene3D" id="1.10.10.10">
    <property type="entry name" value="Winged helix-like DNA-binding domain superfamily/Winged helix DNA-binding domain"/>
    <property type="match status" value="1"/>
</dbReference>
<protein>
    <submittedName>
        <fullName evidence="4">DNA processing protein</fullName>
    </submittedName>
</protein>
<name>A0A1X7IMW5_9BACL</name>
<dbReference type="STRING" id="1852522.SAMN06295960_0606"/>
<dbReference type="AlphaFoldDB" id="A0A1X7IMW5"/>
<accession>A0A1X7IMW5</accession>
<dbReference type="Proteomes" id="UP000193834">
    <property type="component" value="Unassembled WGS sequence"/>
</dbReference>
<reference evidence="4 5" key="1">
    <citation type="submission" date="2017-04" db="EMBL/GenBank/DDBJ databases">
        <authorList>
            <person name="Afonso C.L."/>
            <person name="Miller P.J."/>
            <person name="Scott M.A."/>
            <person name="Spackman E."/>
            <person name="Goraichik I."/>
            <person name="Dimitrov K.M."/>
            <person name="Suarez D.L."/>
            <person name="Swayne D.E."/>
        </authorList>
    </citation>
    <scope>NUCLEOTIDE SEQUENCE [LARGE SCALE GENOMIC DNA]</scope>
    <source>
        <strain evidence="4 5">11</strain>
    </source>
</reference>
<dbReference type="InterPro" id="IPR057666">
    <property type="entry name" value="DrpA_SLOG"/>
</dbReference>
<comment type="similarity">
    <text evidence="1">Belongs to the DprA/Smf family.</text>
</comment>
<dbReference type="InterPro" id="IPR003488">
    <property type="entry name" value="DprA"/>
</dbReference>
<sequence length="373" mass="40642">MRVWNVNQCLVGLHHIQGIGWHTIQLCSTLIGLSNIHEWLNRSAADWQSAGFKPSVAERLAGGFTDERLNIFLEKTYNSGVDWITLMDEAYPEYLKESPEPPWVLYGMGAWEALHLPCIAIVGTRHCTGYGRKVAYQLGRDLALEGVGVVSGLARGIDAAAHEGALTSGSTIAVLGSSCQNIYPQEHHQLAQRIAQSGLVLSESPIGTASHPGLFPRRNRIIAGLSLGTVVVESQARGGAMITASLALEMSREVFAVPGPVTSPKSEGTLQLIREGAAAVGTSAHIMKEIRGQLTTAPHRDNNETVMDHDEHVELNDQEQMILDVIEAQESTFDELLMKSGLTFAQLHHILLSLQLHNRIQERPGGVYGSIWT</sequence>
<dbReference type="InterPro" id="IPR036388">
    <property type="entry name" value="WH-like_DNA-bd_sf"/>
</dbReference>
<dbReference type="SUPFAM" id="SSF102405">
    <property type="entry name" value="MCP/YpsA-like"/>
    <property type="match status" value="1"/>
</dbReference>
<dbReference type="PANTHER" id="PTHR43022:SF1">
    <property type="entry name" value="PROTEIN SMF"/>
    <property type="match status" value="1"/>
</dbReference>
<feature type="domain" description="Smf/DprA SLOG" evidence="2">
    <location>
        <begin position="84"/>
        <end position="290"/>
    </location>
</feature>
<dbReference type="Pfam" id="PF17782">
    <property type="entry name" value="WHD_DprA"/>
    <property type="match status" value="1"/>
</dbReference>
<dbReference type="NCBIfam" id="TIGR00732">
    <property type="entry name" value="dprA"/>
    <property type="match status" value="1"/>
</dbReference>
<evidence type="ECO:0000256" key="1">
    <source>
        <dbReference type="ARBA" id="ARBA00006525"/>
    </source>
</evidence>
<dbReference type="Pfam" id="PF02481">
    <property type="entry name" value="DNA_processg_A"/>
    <property type="match status" value="1"/>
</dbReference>
<evidence type="ECO:0000259" key="3">
    <source>
        <dbReference type="Pfam" id="PF17782"/>
    </source>
</evidence>
<evidence type="ECO:0000313" key="4">
    <source>
        <dbReference type="EMBL" id="SMG15978.1"/>
    </source>
</evidence>
<dbReference type="Gene3D" id="3.40.50.450">
    <property type="match status" value="1"/>
</dbReference>
<dbReference type="EMBL" id="FXAZ01000001">
    <property type="protein sequence ID" value="SMG15978.1"/>
    <property type="molecule type" value="Genomic_DNA"/>
</dbReference>
<dbReference type="RefSeq" id="WP_085492854.1">
    <property type="nucleotide sequence ID" value="NZ_FXAZ01000001.1"/>
</dbReference>
<organism evidence="4 5">
    <name type="scientific">Paenibacillus aquistagni</name>
    <dbReference type="NCBI Taxonomy" id="1852522"/>
    <lineage>
        <taxon>Bacteria</taxon>
        <taxon>Bacillati</taxon>
        <taxon>Bacillota</taxon>
        <taxon>Bacilli</taxon>
        <taxon>Bacillales</taxon>
        <taxon>Paenibacillaceae</taxon>
        <taxon>Paenibacillus</taxon>
    </lineage>
</organism>
<feature type="domain" description="DprA winged helix" evidence="3">
    <location>
        <begin position="314"/>
        <end position="366"/>
    </location>
</feature>
<keyword evidence="5" id="KW-1185">Reference proteome</keyword>
<dbReference type="InterPro" id="IPR041614">
    <property type="entry name" value="DprA_WH"/>
</dbReference>
<evidence type="ECO:0000259" key="2">
    <source>
        <dbReference type="Pfam" id="PF02481"/>
    </source>
</evidence>
<evidence type="ECO:0000313" key="5">
    <source>
        <dbReference type="Proteomes" id="UP000193834"/>
    </source>
</evidence>